<organism evidence="8 9">
    <name type="scientific">Meripilus lineatus</name>
    <dbReference type="NCBI Taxonomy" id="2056292"/>
    <lineage>
        <taxon>Eukaryota</taxon>
        <taxon>Fungi</taxon>
        <taxon>Dikarya</taxon>
        <taxon>Basidiomycota</taxon>
        <taxon>Agaricomycotina</taxon>
        <taxon>Agaricomycetes</taxon>
        <taxon>Polyporales</taxon>
        <taxon>Meripilaceae</taxon>
        <taxon>Meripilus</taxon>
    </lineage>
</organism>
<feature type="compositionally biased region" description="Polar residues" evidence="6">
    <location>
        <begin position="967"/>
        <end position="984"/>
    </location>
</feature>
<feature type="region of interest" description="Disordered" evidence="6">
    <location>
        <begin position="1"/>
        <end position="28"/>
    </location>
</feature>
<feature type="transmembrane region" description="Helical" evidence="7">
    <location>
        <begin position="401"/>
        <end position="424"/>
    </location>
</feature>
<dbReference type="PANTHER" id="PTHR17920:SF3">
    <property type="entry name" value="TRANSMEMBRANE AND COILED-COIL DOMAIN-CONTAINING PROTEIN 4"/>
    <property type="match status" value="1"/>
</dbReference>
<keyword evidence="9" id="KW-1185">Reference proteome</keyword>
<gene>
    <name evidence="8" type="ORF">NLI96_g5585</name>
</gene>
<keyword evidence="3 7" id="KW-0812">Transmembrane</keyword>
<feature type="compositionally biased region" description="Polar residues" evidence="6">
    <location>
        <begin position="784"/>
        <end position="804"/>
    </location>
</feature>
<evidence type="ECO:0000256" key="6">
    <source>
        <dbReference type="SAM" id="MobiDB-lite"/>
    </source>
</evidence>
<dbReference type="AlphaFoldDB" id="A0AAD5V4K3"/>
<comment type="caution">
    <text evidence="8">The sequence shown here is derived from an EMBL/GenBank/DDBJ whole genome shotgun (WGS) entry which is preliminary data.</text>
</comment>
<feature type="compositionally biased region" description="Pro residues" evidence="6">
    <location>
        <begin position="879"/>
        <end position="897"/>
    </location>
</feature>
<dbReference type="GO" id="GO:0016020">
    <property type="term" value="C:membrane"/>
    <property type="evidence" value="ECO:0007669"/>
    <property type="project" value="UniProtKB-SubCell"/>
</dbReference>
<feature type="region of interest" description="Disordered" evidence="6">
    <location>
        <begin position="1076"/>
        <end position="1102"/>
    </location>
</feature>
<feature type="compositionally biased region" description="Low complexity" evidence="6">
    <location>
        <begin position="921"/>
        <end position="936"/>
    </location>
</feature>
<keyword evidence="5 7" id="KW-0472">Membrane</keyword>
<feature type="compositionally biased region" description="Low complexity" evidence="6">
    <location>
        <begin position="1076"/>
        <end position="1094"/>
    </location>
</feature>
<evidence type="ECO:0000256" key="5">
    <source>
        <dbReference type="ARBA" id="ARBA00023136"/>
    </source>
</evidence>
<comment type="similarity">
    <text evidence="2">Belongs to the TMCO4 family.</text>
</comment>
<accession>A0AAD5V4K3</accession>
<evidence type="ECO:0000256" key="3">
    <source>
        <dbReference type="ARBA" id="ARBA00022692"/>
    </source>
</evidence>
<name>A0AAD5V4K3_9APHY</name>
<evidence type="ECO:0000313" key="9">
    <source>
        <dbReference type="Proteomes" id="UP001212997"/>
    </source>
</evidence>
<dbReference type="InterPro" id="IPR007941">
    <property type="entry name" value="DUF726"/>
</dbReference>
<dbReference type="Proteomes" id="UP001212997">
    <property type="component" value="Unassembled WGS sequence"/>
</dbReference>
<proteinExistence type="inferred from homology"/>
<evidence type="ECO:0000256" key="1">
    <source>
        <dbReference type="ARBA" id="ARBA00004141"/>
    </source>
</evidence>
<dbReference type="EMBL" id="JANAWD010000186">
    <property type="protein sequence ID" value="KAJ3484523.1"/>
    <property type="molecule type" value="Genomic_DNA"/>
</dbReference>
<evidence type="ECO:0000256" key="4">
    <source>
        <dbReference type="ARBA" id="ARBA00022989"/>
    </source>
</evidence>
<evidence type="ECO:0000313" key="8">
    <source>
        <dbReference type="EMBL" id="KAJ3484523.1"/>
    </source>
</evidence>
<sequence>MIPPSIPPPGQTKIAPIEPSIFDDDDEGWQDMPIIRDGDDFANGLDEEDQKRYHYIPQAKKDKALGASNATGNVLDIDYEGAEWRSKVDQNESEYTRVRLVEEDDQDEVHLRTRYLFDEDKAMTPLSQMQATKNLLTEAQRIAYVGLCSLTCREMADRMKAANQKELNQAIKNMQLWSLKIMGRLYYHMELATEEQKMIETLGNHGIEPKDLVPPLMTTHTVANPEYDPAEARKQAEIREAEASLKLSELAEDDSADISDGSRPSPLPDVNTTPKSDTSAKSGDQQPVQTTVRVLEDTSEAMMPGVSTHLSAADENVTLDIRWTVLCDLFLILIADSVYDARSRVLLENVALKLGLGWLDLVKFERRVTEALEIQEDLEKLEQAAVIEDVKKNSKKRRYMMLGLATLGGGLVIGLSAGLLAPVIGAGLGAALTTIGITGTTGFLAGAGGAAVITTGGVLTGSGIAAKGMARRTQFVRTFDILPLHNNKRVNCILTVPGFMNGKLDDVRLPFSVLDPVVGDVFSVLWEPEMIQETGSALRILTGEVLTQIGQTVLQATVMTALMSALQWPIILTKLGYLIDNPWSNALDRAKSAGSVLADVLIQRHLGVRPISLIGFSLGSRVIFYALLELAKQKAFGIVQDVVILGTTVTAPTKTWLLARSVVSGRFVNGYARNDWVLNYLFRATSGGLNTVAGLRAIPNVPGLENVDVTDKIAGHMSYRTFMPLILDQLGFPVSADYFDEPVEPDFEGDRVVVKEGEEDNKRKSWFGLKKKKPTPATPVSRPPTASSFPSHRRTGSSASTSSVADEDLPPREATLSAASVPQSREATPEPSGEITDALEPSVPKTAGFDLRAIKEAIGNAERNPAELQMPAPTRYAIPPIPPPTLRSESAPPPIPESPHETPKVRSSFDLPSLAERAEPSSGQSSGSSSRNDLSSTLARSMSLNDMRAESENEPSSSSEKTPSYSAFQTSSSRPPALSFNGSEISAWPGESEPTPSFSGNPYAGAFGHSPFGFGSSNNSLRPFDSYGGFGSYGNSVASNTYSAPDSASLSFGTVDGAISFSPSLAVPARDPWDIGSSSFGSSSNTNPKKSPSTLNLNPWQS</sequence>
<feature type="compositionally biased region" description="Low complexity" evidence="6">
    <location>
        <begin position="954"/>
        <end position="966"/>
    </location>
</feature>
<dbReference type="Pfam" id="PF05277">
    <property type="entry name" value="DUF726"/>
    <property type="match status" value="1"/>
</dbReference>
<keyword evidence="4 7" id="KW-1133">Transmembrane helix</keyword>
<evidence type="ECO:0000256" key="2">
    <source>
        <dbReference type="ARBA" id="ARBA00009824"/>
    </source>
</evidence>
<feature type="compositionally biased region" description="Polar residues" evidence="6">
    <location>
        <begin position="817"/>
        <end position="826"/>
    </location>
</feature>
<feature type="region of interest" description="Disordered" evidence="6">
    <location>
        <begin position="249"/>
        <end position="289"/>
    </location>
</feature>
<evidence type="ECO:0008006" key="10">
    <source>
        <dbReference type="Google" id="ProtNLM"/>
    </source>
</evidence>
<protein>
    <recommendedName>
        <fullName evidence="10">DUF726-domain-containing protein</fullName>
    </recommendedName>
</protein>
<dbReference type="SUPFAM" id="SSF53474">
    <property type="entry name" value="alpha/beta-Hydrolases"/>
    <property type="match status" value="1"/>
</dbReference>
<dbReference type="InterPro" id="IPR029058">
    <property type="entry name" value="AB_hydrolase_fold"/>
</dbReference>
<comment type="subcellular location">
    <subcellularLocation>
        <location evidence="1">Membrane</location>
        <topology evidence="1">Multi-pass membrane protein</topology>
    </subcellularLocation>
</comment>
<feature type="transmembrane region" description="Helical" evidence="7">
    <location>
        <begin position="444"/>
        <end position="466"/>
    </location>
</feature>
<reference evidence="8" key="1">
    <citation type="submission" date="2022-07" db="EMBL/GenBank/DDBJ databases">
        <title>Genome Sequence of Physisporinus lineatus.</title>
        <authorList>
            <person name="Buettner E."/>
        </authorList>
    </citation>
    <scope>NUCLEOTIDE SEQUENCE</scope>
    <source>
        <strain evidence="8">VT162</strain>
    </source>
</reference>
<feature type="compositionally biased region" description="Polar residues" evidence="6">
    <location>
        <begin position="270"/>
        <end position="289"/>
    </location>
</feature>
<feature type="region of interest" description="Disordered" evidence="6">
    <location>
        <begin position="764"/>
        <end position="1002"/>
    </location>
</feature>
<feature type="compositionally biased region" description="Pro residues" evidence="6">
    <location>
        <begin position="1"/>
        <end position="10"/>
    </location>
</feature>
<dbReference type="PANTHER" id="PTHR17920">
    <property type="entry name" value="TRANSMEMBRANE AND COILED-COIL DOMAIN-CONTAINING PROTEIN 4 TMCO4"/>
    <property type="match status" value="1"/>
</dbReference>
<evidence type="ECO:0000256" key="7">
    <source>
        <dbReference type="SAM" id="Phobius"/>
    </source>
</evidence>